<proteinExistence type="predicted"/>
<feature type="region of interest" description="Disordered" evidence="16">
    <location>
        <begin position="342"/>
        <end position="443"/>
    </location>
</feature>
<dbReference type="GO" id="GO:0005634">
    <property type="term" value="C:nucleus"/>
    <property type="evidence" value="ECO:0007669"/>
    <property type="project" value="UniProtKB-SubCell"/>
</dbReference>
<dbReference type="Pfam" id="PF03188">
    <property type="entry name" value="Cytochrom_B561"/>
    <property type="match status" value="1"/>
</dbReference>
<dbReference type="PANTHER" id="PTHR15459:SF2">
    <property type="entry name" value="CYTOCHROME B561 DOMAIN-CONTAINING PROTEIN"/>
    <property type="match status" value="1"/>
</dbReference>
<feature type="compositionally biased region" description="Pro residues" evidence="16">
    <location>
        <begin position="689"/>
        <end position="721"/>
    </location>
</feature>
<gene>
    <name evidence="19" type="ORF">BS50DRAFT_302404</name>
</gene>
<feature type="compositionally biased region" description="Basic and acidic residues" evidence="16">
    <location>
        <begin position="593"/>
        <end position="607"/>
    </location>
</feature>
<dbReference type="InterPro" id="IPR006593">
    <property type="entry name" value="Cyt_b561/ferric_Rdtase_TM"/>
</dbReference>
<evidence type="ECO:0000256" key="7">
    <source>
        <dbReference type="ARBA" id="ARBA00022692"/>
    </source>
</evidence>
<evidence type="ECO:0000256" key="14">
    <source>
        <dbReference type="ARBA" id="ARBA00023306"/>
    </source>
</evidence>
<evidence type="ECO:0000256" key="10">
    <source>
        <dbReference type="ARBA" id="ARBA00022982"/>
    </source>
</evidence>
<evidence type="ECO:0000256" key="9">
    <source>
        <dbReference type="ARBA" id="ARBA00022838"/>
    </source>
</evidence>
<reference evidence="19 20" key="1">
    <citation type="journal article" date="2018" name="Front. Microbiol.">
        <title>Genome-Wide Analysis of Corynespora cassiicola Leaf Fall Disease Putative Effectors.</title>
        <authorList>
            <person name="Lopez D."/>
            <person name="Ribeiro S."/>
            <person name="Label P."/>
            <person name="Fumanal B."/>
            <person name="Venisse J.S."/>
            <person name="Kohler A."/>
            <person name="de Oliveira R.R."/>
            <person name="Labutti K."/>
            <person name="Lipzen A."/>
            <person name="Lail K."/>
            <person name="Bauer D."/>
            <person name="Ohm R.A."/>
            <person name="Barry K.W."/>
            <person name="Spatafora J."/>
            <person name="Grigoriev I.V."/>
            <person name="Martin F.M."/>
            <person name="Pujade-Renaud V."/>
        </authorList>
    </citation>
    <scope>NUCLEOTIDE SEQUENCE [LARGE SCALE GENOMIC DNA]</scope>
    <source>
        <strain evidence="19 20">Philippines</strain>
    </source>
</reference>
<dbReference type="InterPro" id="IPR007128">
    <property type="entry name" value="PMF1/Nnf1"/>
</dbReference>
<evidence type="ECO:0000259" key="18">
    <source>
        <dbReference type="PROSITE" id="PS50939"/>
    </source>
</evidence>
<dbReference type="PANTHER" id="PTHR15459">
    <property type="entry name" value="POLYAMINE-MODULATED FACTOR 1"/>
    <property type="match status" value="1"/>
</dbReference>
<evidence type="ECO:0000256" key="11">
    <source>
        <dbReference type="ARBA" id="ARBA00022989"/>
    </source>
</evidence>
<feature type="compositionally biased region" description="Polar residues" evidence="16">
    <location>
        <begin position="511"/>
        <end position="527"/>
    </location>
</feature>
<dbReference type="Gene3D" id="1.20.120.1770">
    <property type="match status" value="1"/>
</dbReference>
<accession>A0A2T2NX57</accession>
<keyword evidence="13" id="KW-0539">Nucleus</keyword>
<dbReference type="EMBL" id="KZ678132">
    <property type="protein sequence ID" value="PSN70002.1"/>
    <property type="molecule type" value="Genomic_DNA"/>
</dbReference>
<evidence type="ECO:0000256" key="6">
    <source>
        <dbReference type="ARBA" id="ARBA00022618"/>
    </source>
</evidence>
<feature type="compositionally biased region" description="Polar residues" evidence="16">
    <location>
        <begin position="654"/>
        <end position="664"/>
    </location>
</feature>
<keyword evidence="11 17" id="KW-1133">Transmembrane helix</keyword>
<keyword evidence="12 17" id="KW-0472">Membrane</keyword>
<dbReference type="GO" id="GO:0051301">
    <property type="term" value="P:cell division"/>
    <property type="evidence" value="ECO:0007669"/>
    <property type="project" value="UniProtKB-KW"/>
</dbReference>
<evidence type="ECO:0000256" key="8">
    <source>
        <dbReference type="ARBA" id="ARBA00022776"/>
    </source>
</evidence>
<feature type="compositionally biased region" description="Polar residues" evidence="16">
    <location>
        <begin position="746"/>
        <end position="767"/>
    </location>
</feature>
<feature type="region of interest" description="Disordered" evidence="16">
    <location>
        <begin position="268"/>
        <end position="311"/>
    </location>
</feature>
<evidence type="ECO:0000256" key="16">
    <source>
        <dbReference type="SAM" id="MobiDB-lite"/>
    </source>
</evidence>
<dbReference type="GO" id="GO:0007059">
    <property type="term" value="P:chromosome segregation"/>
    <property type="evidence" value="ECO:0007669"/>
    <property type="project" value="TreeGrafter"/>
</dbReference>
<keyword evidence="14" id="KW-0131">Cell cycle</keyword>
<keyword evidence="20" id="KW-1185">Reference proteome</keyword>
<dbReference type="CDD" id="cd08760">
    <property type="entry name" value="Cyt_b561_FRRS1_like"/>
    <property type="match status" value="1"/>
</dbReference>
<feature type="transmembrane region" description="Helical" evidence="17">
    <location>
        <begin position="102"/>
        <end position="123"/>
    </location>
</feature>
<protein>
    <recommendedName>
        <fullName evidence="18">Cytochrome b561 domain-containing protein</fullName>
    </recommendedName>
</protein>
<sequence>MSGNGLSPPGSSIYSSDSMYVGDGTWDSDRNTFLLPNLQGLNIETTQYNGMGNRFRNMVGYRGVIMAHGILGAATFLFVVPAAIFFARFYHRNPRMALRYHIWLQIMTVLLSTAAFILGFQAVGLRRSLTNPHHGIGIALYTLVLVQAFGGCVIHKREKGKERFKVPLTLMLHQWIGRLIALLGIVQVPLGLTLWGSPLVLFILFAVWTFALAILYFVLSYINQPEMGFDDRGTYITERSASTRSRSHVSRGVGALAAAGAAGAGLAALRRDSRSRSRSRRRPGASRIDAYSSHQSSHLTESYLDDEKYTDDGRKGRTWGERLLGAGAAAGGILAIKSLFNRRKKPPPTSESGFTSDVSYSRPIGPSEVTQTDLSRLEEGRAPESPQNNWRRVEEREAAQAAAMGPSPLRRGHRPARSGASIDSYDSRDSFSDTELDTRPKQSLGLKEGVAALGVAGFLKHRWSTRKNKKEDAHAEAIRQQDIEEERLARKNSTRRRFTGDGLPTGRKNRAPSTIFSESDITGTTPALSRPPAKSRTHPDPTAGPPPPPHDVLSDSASEAYLSGGGGRRRRPTGSALAGGAAAAGVSTGSPSRRRDSSQRRNSRDESVASPPVSVKVKMHNDGRHVTLRRLNEEEAAAERDARRKERQRRGRNGSMSSLSNTNNDRWRRTEALEAAQAQEMAQQSGTIPPAPPLPPAGPSAAPIPMPQPVIPPPPPGPPPVFTQAPGQPIPANLPPPPPIPVAGNSVLSSPQGTQVYGTETDVSNYDSNRRRRRAERAQAKAARTGGSRVEFS</sequence>
<evidence type="ECO:0000256" key="12">
    <source>
        <dbReference type="ARBA" id="ARBA00023136"/>
    </source>
</evidence>
<feature type="transmembrane region" description="Helical" evidence="17">
    <location>
        <begin position="175"/>
        <end position="195"/>
    </location>
</feature>
<evidence type="ECO:0000256" key="13">
    <source>
        <dbReference type="ARBA" id="ARBA00023242"/>
    </source>
</evidence>
<keyword evidence="4" id="KW-0813">Transport</keyword>
<keyword evidence="9" id="KW-0995">Kinetochore</keyword>
<evidence type="ECO:0000256" key="2">
    <source>
        <dbReference type="ARBA" id="ARBA00004370"/>
    </source>
</evidence>
<dbReference type="GO" id="GO:0000444">
    <property type="term" value="C:MIS12/MIND type complex"/>
    <property type="evidence" value="ECO:0007669"/>
    <property type="project" value="InterPro"/>
</dbReference>
<feature type="domain" description="Cytochrome b561" evidence="18">
    <location>
        <begin position="32"/>
        <end position="226"/>
    </location>
</feature>
<feature type="transmembrane region" description="Helical" evidence="17">
    <location>
        <begin position="249"/>
        <end position="269"/>
    </location>
</feature>
<name>A0A2T2NX57_CORCC</name>
<feature type="compositionally biased region" description="Basic and acidic residues" evidence="16">
    <location>
        <begin position="469"/>
        <end position="489"/>
    </location>
</feature>
<feature type="compositionally biased region" description="Basic and acidic residues" evidence="16">
    <location>
        <begin position="619"/>
        <end position="644"/>
    </location>
</feature>
<dbReference type="Proteomes" id="UP000240883">
    <property type="component" value="Unassembled WGS sequence"/>
</dbReference>
<feature type="compositionally biased region" description="Low complexity" evidence="16">
    <location>
        <begin position="574"/>
        <end position="591"/>
    </location>
</feature>
<feature type="transmembrane region" description="Helical" evidence="17">
    <location>
        <begin position="135"/>
        <end position="154"/>
    </location>
</feature>
<keyword evidence="5" id="KW-0158">Chromosome</keyword>
<dbReference type="OrthoDB" id="19261at2759"/>
<dbReference type="GO" id="GO:0016020">
    <property type="term" value="C:membrane"/>
    <property type="evidence" value="ECO:0007669"/>
    <property type="project" value="UniProtKB-SubCell"/>
</dbReference>
<feature type="transmembrane region" description="Helical" evidence="17">
    <location>
        <begin position="201"/>
        <end position="222"/>
    </location>
</feature>
<keyword evidence="8" id="KW-0498">Mitosis</keyword>
<feature type="compositionally biased region" description="Pro residues" evidence="16">
    <location>
        <begin position="728"/>
        <end position="741"/>
    </location>
</feature>
<keyword evidence="7 17" id="KW-0812">Transmembrane</keyword>
<evidence type="ECO:0000313" key="20">
    <source>
        <dbReference type="Proteomes" id="UP000240883"/>
    </source>
</evidence>
<organism evidence="19 20">
    <name type="scientific">Corynespora cassiicola Philippines</name>
    <dbReference type="NCBI Taxonomy" id="1448308"/>
    <lineage>
        <taxon>Eukaryota</taxon>
        <taxon>Fungi</taxon>
        <taxon>Dikarya</taxon>
        <taxon>Ascomycota</taxon>
        <taxon>Pezizomycotina</taxon>
        <taxon>Dothideomycetes</taxon>
        <taxon>Pleosporomycetidae</taxon>
        <taxon>Pleosporales</taxon>
        <taxon>Corynesporascaceae</taxon>
        <taxon>Corynespora</taxon>
    </lineage>
</organism>
<evidence type="ECO:0000313" key="19">
    <source>
        <dbReference type="EMBL" id="PSN70002.1"/>
    </source>
</evidence>
<dbReference type="PROSITE" id="PS50939">
    <property type="entry name" value="CYTOCHROME_B561"/>
    <property type="match status" value="1"/>
</dbReference>
<evidence type="ECO:0000256" key="5">
    <source>
        <dbReference type="ARBA" id="ARBA00022454"/>
    </source>
</evidence>
<comment type="subcellular location">
    <subcellularLocation>
        <location evidence="3">Chromosome</location>
        <location evidence="3">Centromere</location>
        <location evidence="3">Kinetochore</location>
    </subcellularLocation>
    <subcellularLocation>
        <location evidence="2">Membrane</location>
    </subcellularLocation>
    <subcellularLocation>
        <location evidence="1">Nucleus</location>
    </subcellularLocation>
</comment>
<feature type="transmembrane region" description="Helical" evidence="17">
    <location>
        <begin position="65"/>
        <end position="90"/>
    </location>
</feature>
<feature type="compositionally biased region" description="Basic and acidic residues" evidence="16">
    <location>
        <begin position="425"/>
        <end position="440"/>
    </location>
</feature>
<feature type="compositionally biased region" description="Low complexity" evidence="16">
    <location>
        <begin position="673"/>
        <end position="684"/>
    </location>
</feature>
<evidence type="ECO:0000256" key="4">
    <source>
        <dbReference type="ARBA" id="ARBA00022448"/>
    </source>
</evidence>
<keyword evidence="6" id="KW-0132">Cell division</keyword>
<dbReference type="SMART" id="SM00665">
    <property type="entry name" value="B561"/>
    <property type="match status" value="1"/>
</dbReference>
<evidence type="ECO:0000256" key="17">
    <source>
        <dbReference type="SAM" id="Phobius"/>
    </source>
</evidence>
<evidence type="ECO:0000256" key="1">
    <source>
        <dbReference type="ARBA" id="ARBA00004123"/>
    </source>
</evidence>
<dbReference type="STRING" id="1448308.A0A2T2NX57"/>
<keyword evidence="10" id="KW-0249">Electron transport</keyword>
<evidence type="ECO:0000256" key="15">
    <source>
        <dbReference type="ARBA" id="ARBA00023328"/>
    </source>
</evidence>
<feature type="compositionally biased region" description="Polar residues" evidence="16">
    <location>
        <begin position="350"/>
        <end position="359"/>
    </location>
</feature>
<feature type="region of interest" description="Disordered" evidence="16">
    <location>
        <begin position="465"/>
        <end position="793"/>
    </location>
</feature>
<evidence type="ECO:0000256" key="3">
    <source>
        <dbReference type="ARBA" id="ARBA00004629"/>
    </source>
</evidence>
<keyword evidence="15" id="KW-0137">Centromere</keyword>
<dbReference type="AlphaFoldDB" id="A0A2T2NX57"/>